<dbReference type="SUPFAM" id="SSF117856">
    <property type="entry name" value="AF0104/ALDC/Ptd012-like"/>
    <property type="match status" value="2"/>
</dbReference>
<dbReference type="PANTHER" id="PTHR34988">
    <property type="entry name" value="PROTEIN, PUTATIVE-RELATED"/>
    <property type="match status" value="1"/>
</dbReference>
<feature type="compositionally biased region" description="Basic residues" evidence="1">
    <location>
        <begin position="79"/>
        <end position="100"/>
    </location>
</feature>
<evidence type="ECO:0000313" key="3">
    <source>
        <dbReference type="EMBL" id="MPC67626.1"/>
    </source>
</evidence>
<sequence length="194" mass="22031">MLRLIPGQEVKEALEEYVRRHAPRGVFVMTCCGSVTSATLRLAANTNGETNKRERERRTRHTLTKLLISSLLIHHHHHHHHHHYHHYHHHHHHHHHHHQIKTYNQHFEVLSLSGTLSKGGTHLHICLSDNEGGTVGGHVMGGLRVFTTMEVALGEPLDLTLDRAFDDSTGFPELTITRDAEDSASQHQQKEGSA</sequence>
<gene>
    <name evidence="3" type="primary">glmU</name>
    <name evidence="3" type="ORF">E2C01_061803</name>
</gene>
<protein>
    <submittedName>
        <fullName evidence="3">Bifunctional protein GlmU</fullName>
    </submittedName>
</protein>
<feature type="domain" description="PPC" evidence="2">
    <location>
        <begin position="1"/>
        <end position="177"/>
    </location>
</feature>
<dbReference type="PANTHER" id="PTHR34988:SF1">
    <property type="entry name" value="DNA-BINDING PROTEIN"/>
    <property type="match status" value="1"/>
</dbReference>
<feature type="region of interest" description="Disordered" evidence="1">
    <location>
        <begin position="79"/>
        <end position="102"/>
    </location>
</feature>
<dbReference type="Pfam" id="PF03479">
    <property type="entry name" value="PCC"/>
    <property type="match status" value="1"/>
</dbReference>
<name>A0A5B7HC85_PORTR</name>
<dbReference type="AlphaFoldDB" id="A0A5B7HC85"/>
<accession>A0A5B7HC85</accession>
<reference evidence="3 4" key="1">
    <citation type="submission" date="2019-05" db="EMBL/GenBank/DDBJ databases">
        <title>Another draft genome of Portunus trituberculatus and its Hox gene families provides insights of decapod evolution.</title>
        <authorList>
            <person name="Jeong J.-H."/>
            <person name="Song I."/>
            <person name="Kim S."/>
            <person name="Choi T."/>
            <person name="Kim D."/>
            <person name="Ryu S."/>
            <person name="Kim W."/>
        </authorList>
    </citation>
    <scope>NUCLEOTIDE SEQUENCE [LARGE SCALE GENOMIC DNA]</scope>
    <source>
        <tissue evidence="3">Muscle</tissue>
    </source>
</reference>
<evidence type="ECO:0000259" key="2">
    <source>
        <dbReference type="PROSITE" id="PS51742"/>
    </source>
</evidence>
<dbReference type="Proteomes" id="UP000324222">
    <property type="component" value="Unassembled WGS sequence"/>
</dbReference>
<evidence type="ECO:0000313" key="4">
    <source>
        <dbReference type="Proteomes" id="UP000324222"/>
    </source>
</evidence>
<evidence type="ECO:0000256" key="1">
    <source>
        <dbReference type="SAM" id="MobiDB-lite"/>
    </source>
</evidence>
<keyword evidence="4" id="KW-1185">Reference proteome</keyword>
<dbReference type="OrthoDB" id="2156856at2759"/>
<dbReference type="CDD" id="cd11378">
    <property type="entry name" value="DUF296"/>
    <property type="match status" value="1"/>
</dbReference>
<dbReference type="InterPro" id="IPR005175">
    <property type="entry name" value="PPC_dom"/>
</dbReference>
<comment type="caution">
    <text evidence="3">The sequence shown here is derived from an EMBL/GenBank/DDBJ whole genome shotgun (WGS) entry which is preliminary data.</text>
</comment>
<dbReference type="EMBL" id="VSRR010026517">
    <property type="protein sequence ID" value="MPC67626.1"/>
    <property type="molecule type" value="Genomic_DNA"/>
</dbReference>
<organism evidence="3 4">
    <name type="scientific">Portunus trituberculatus</name>
    <name type="common">Swimming crab</name>
    <name type="synonym">Neptunus trituberculatus</name>
    <dbReference type="NCBI Taxonomy" id="210409"/>
    <lineage>
        <taxon>Eukaryota</taxon>
        <taxon>Metazoa</taxon>
        <taxon>Ecdysozoa</taxon>
        <taxon>Arthropoda</taxon>
        <taxon>Crustacea</taxon>
        <taxon>Multicrustacea</taxon>
        <taxon>Malacostraca</taxon>
        <taxon>Eumalacostraca</taxon>
        <taxon>Eucarida</taxon>
        <taxon>Decapoda</taxon>
        <taxon>Pleocyemata</taxon>
        <taxon>Brachyura</taxon>
        <taxon>Eubrachyura</taxon>
        <taxon>Portunoidea</taxon>
        <taxon>Portunidae</taxon>
        <taxon>Portuninae</taxon>
        <taxon>Portunus</taxon>
    </lineage>
</organism>
<dbReference type="PROSITE" id="PS51742">
    <property type="entry name" value="PPC"/>
    <property type="match status" value="1"/>
</dbReference>
<proteinExistence type="predicted"/>
<dbReference type="Gene3D" id="3.30.1330.80">
    <property type="entry name" value="Hypothetical protein, similar to alpha- acetolactate decarboxylase, domain 2"/>
    <property type="match status" value="1"/>
</dbReference>